<dbReference type="EMBL" id="QQAZ01000021">
    <property type="protein sequence ID" value="RDI43473.1"/>
    <property type="molecule type" value="Genomic_DNA"/>
</dbReference>
<dbReference type="PROSITE" id="PS00211">
    <property type="entry name" value="ABC_TRANSPORTER_1"/>
    <property type="match status" value="1"/>
</dbReference>
<dbReference type="Gene3D" id="3.40.50.300">
    <property type="entry name" value="P-loop containing nucleotide triphosphate hydrolases"/>
    <property type="match status" value="1"/>
</dbReference>
<evidence type="ECO:0000256" key="1">
    <source>
        <dbReference type="ARBA" id="ARBA00004202"/>
    </source>
</evidence>
<dbReference type="AlphaFoldDB" id="A0A370GNG5"/>
<dbReference type="GO" id="GO:0046677">
    <property type="term" value="P:response to antibiotic"/>
    <property type="evidence" value="ECO:0007669"/>
    <property type="project" value="UniProtKB-KW"/>
</dbReference>
<dbReference type="PANTHER" id="PTHR42711:SF17">
    <property type="entry name" value="ABC TRANSPORTER ATP-BINDING PROTEIN"/>
    <property type="match status" value="1"/>
</dbReference>
<dbReference type="SUPFAM" id="SSF52540">
    <property type="entry name" value="P-loop containing nucleoside triphosphate hydrolases"/>
    <property type="match status" value="1"/>
</dbReference>
<dbReference type="GO" id="GO:0016887">
    <property type="term" value="F:ATP hydrolysis activity"/>
    <property type="evidence" value="ECO:0007669"/>
    <property type="project" value="InterPro"/>
</dbReference>
<comment type="caution">
    <text evidence="7">The sequence shown here is derived from an EMBL/GenBank/DDBJ whole genome shotgun (WGS) entry which is preliminary data.</text>
</comment>
<dbReference type="InterPro" id="IPR017871">
    <property type="entry name" value="ABC_transporter-like_CS"/>
</dbReference>
<dbReference type="CDD" id="cd03230">
    <property type="entry name" value="ABC_DR_subfamily_A"/>
    <property type="match status" value="1"/>
</dbReference>
<feature type="domain" description="ABC transporter" evidence="6">
    <location>
        <begin position="1"/>
        <end position="211"/>
    </location>
</feature>
<dbReference type="Proteomes" id="UP000255355">
    <property type="component" value="Unassembled WGS sequence"/>
</dbReference>
<keyword evidence="2" id="KW-0813">Transport</keyword>
<comment type="subcellular location">
    <subcellularLocation>
        <location evidence="1">Cell membrane</location>
        <topology evidence="1">Peripheral membrane protein</topology>
    </subcellularLocation>
</comment>
<evidence type="ECO:0000313" key="7">
    <source>
        <dbReference type="EMBL" id="RDI43473.1"/>
    </source>
</evidence>
<keyword evidence="8" id="KW-1185">Reference proteome</keyword>
<name>A0A370GNG5_9NOCA</name>
<keyword evidence="4 7" id="KW-0067">ATP-binding</keyword>
<evidence type="ECO:0000256" key="5">
    <source>
        <dbReference type="ARBA" id="ARBA00023251"/>
    </source>
</evidence>
<dbReference type="PANTHER" id="PTHR42711">
    <property type="entry name" value="ABC TRANSPORTER ATP-BINDING PROTEIN"/>
    <property type="match status" value="1"/>
</dbReference>
<reference evidence="7 8" key="1">
    <citation type="submission" date="2018-07" db="EMBL/GenBank/DDBJ databases">
        <title>Genomic Encyclopedia of Type Strains, Phase IV (KMG-IV): sequencing the most valuable type-strain genomes for metagenomic binning, comparative biology and taxonomic classification.</title>
        <authorList>
            <person name="Goeker M."/>
        </authorList>
    </citation>
    <scope>NUCLEOTIDE SEQUENCE [LARGE SCALE GENOMIC DNA]</scope>
    <source>
        <strain evidence="7 8">DSM 44952</strain>
    </source>
</reference>
<dbReference type="GO" id="GO:0005886">
    <property type="term" value="C:plasma membrane"/>
    <property type="evidence" value="ECO:0007669"/>
    <property type="project" value="UniProtKB-SubCell"/>
</dbReference>
<sequence>MRGVSISVGPGEIFALLGTNGAGKTSTLEVLEGLAKPSFGSVRILGMDPWAERRELRPYIGIMLQEGGFSPDLTVAETISMWAKTLSGPLPAATVIEMVGIEHRKDTPVRQLSGGERRRLDLALTVLNRPDVIFLDEPTTGLDPESRRNTWELIRRLRDEGATVLLTTHYLDEAEQLAKRLAIMHGGVIVREGAVEDVIASYPARIRFREPGVVIPARLTGQCSSENGDVVVETDALQETLTDLLIWARENSISLSSLEATPASLESIFLSLAESSTDRPAEVMS</sequence>
<dbReference type="InterPro" id="IPR027417">
    <property type="entry name" value="P-loop_NTPase"/>
</dbReference>
<dbReference type="InterPro" id="IPR003593">
    <property type="entry name" value="AAA+_ATPase"/>
</dbReference>
<gene>
    <name evidence="7" type="ORF">DFR68_12130</name>
</gene>
<evidence type="ECO:0000259" key="6">
    <source>
        <dbReference type="PROSITE" id="PS50893"/>
    </source>
</evidence>
<evidence type="ECO:0000256" key="2">
    <source>
        <dbReference type="ARBA" id="ARBA00022448"/>
    </source>
</evidence>
<dbReference type="GO" id="GO:0005524">
    <property type="term" value="F:ATP binding"/>
    <property type="evidence" value="ECO:0007669"/>
    <property type="project" value="UniProtKB-KW"/>
</dbReference>
<proteinExistence type="predicted"/>
<dbReference type="STRING" id="1210089.GCA_001613165_06472"/>
<keyword evidence="5" id="KW-0046">Antibiotic resistance</keyword>
<evidence type="ECO:0000256" key="3">
    <source>
        <dbReference type="ARBA" id="ARBA00022741"/>
    </source>
</evidence>
<dbReference type="InterPro" id="IPR003439">
    <property type="entry name" value="ABC_transporter-like_ATP-bd"/>
</dbReference>
<dbReference type="InterPro" id="IPR050763">
    <property type="entry name" value="ABC_transporter_ATP-binding"/>
</dbReference>
<dbReference type="Pfam" id="PF00005">
    <property type="entry name" value="ABC_tran"/>
    <property type="match status" value="1"/>
</dbReference>
<dbReference type="PROSITE" id="PS50893">
    <property type="entry name" value="ABC_TRANSPORTER_2"/>
    <property type="match status" value="1"/>
</dbReference>
<accession>A0A370GNG5</accession>
<dbReference type="SMART" id="SM00382">
    <property type="entry name" value="AAA"/>
    <property type="match status" value="1"/>
</dbReference>
<keyword evidence="3" id="KW-0547">Nucleotide-binding</keyword>
<organism evidence="7 8">
    <name type="scientific">Nocardia mexicana</name>
    <dbReference type="NCBI Taxonomy" id="279262"/>
    <lineage>
        <taxon>Bacteria</taxon>
        <taxon>Bacillati</taxon>
        <taxon>Actinomycetota</taxon>
        <taxon>Actinomycetes</taxon>
        <taxon>Mycobacteriales</taxon>
        <taxon>Nocardiaceae</taxon>
        <taxon>Nocardia</taxon>
    </lineage>
</organism>
<protein>
    <submittedName>
        <fullName evidence="7">ABC-2 type transport system ATP-binding protein</fullName>
    </submittedName>
</protein>
<evidence type="ECO:0000313" key="8">
    <source>
        <dbReference type="Proteomes" id="UP000255355"/>
    </source>
</evidence>
<evidence type="ECO:0000256" key="4">
    <source>
        <dbReference type="ARBA" id="ARBA00022840"/>
    </source>
</evidence>